<accession>A0A1Y2J5Q4</accession>
<dbReference type="Gene3D" id="2.130.10.10">
    <property type="entry name" value="YVTN repeat-like/Quinoprotein amine dehydrogenase"/>
    <property type="match status" value="3"/>
</dbReference>
<dbReference type="InterPro" id="IPR051510">
    <property type="entry name" value="SKI8"/>
</dbReference>
<proteinExistence type="predicted"/>
<keyword evidence="5" id="KW-1185">Reference proteome</keyword>
<dbReference type="GO" id="GO:0005634">
    <property type="term" value="C:nucleus"/>
    <property type="evidence" value="ECO:0007669"/>
    <property type="project" value="TreeGrafter"/>
</dbReference>
<keyword evidence="2" id="KW-0677">Repeat</keyword>
<evidence type="ECO:0000256" key="1">
    <source>
        <dbReference type="ARBA" id="ARBA00022574"/>
    </source>
</evidence>
<dbReference type="InterPro" id="IPR020472">
    <property type="entry name" value="WD40_PAC1"/>
</dbReference>
<dbReference type="AlphaFoldDB" id="A0A1Y2J5Q4"/>
<feature type="repeat" description="WD" evidence="3">
    <location>
        <begin position="12"/>
        <end position="52"/>
    </location>
</feature>
<dbReference type="EMBL" id="KZ084087">
    <property type="protein sequence ID" value="OSD08134.1"/>
    <property type="molecule type" value="Genomic_DNA"/>
</dbReference>
<feature type="repeat" description="WD" evidence="3">
    <location>
        <begin position="190"/>
        <end position="224"/>
    </location>
</feature>
<dbReference type="GO" id="GO:0032991">
    <property type="term" value="C:protein-containing complex"/>
    <property type="evidence" value="ECO:0007669"/>
    <property type="project" value="UniProtKB-ARBA"/>
</dbReference>
<dbReference type="PROSITE" id="PS50294">
    <property type="entry name" value="WD_REPEATS_REGION"/>
    <property type="match status" value="3"/>
</dbReference>
<dbReference type="STRING" id="1353009.A0A1Y2J5Q4"/>
<dbReference type="PROSITE" id="PS50082">
    <property type="entry name" value="WD_REPEATS_2"/>
    <property type="match status" value="3"/>
</dbReference>
<gene>
    <name evidence="4" type="ORF">PYCCODRAFT_1381457</name>
</gene>
<dbReference type="InterPro" id="IPR001680">
    <property type="entry name" value="WD40_rpt"/>
</dbReference>
<dbReference type="SUPFAM" id="SSF50978">
    <property type="entry name" value="WD40 repeat-like"/>
    <property type="match status" value="1"/>
</dbReference>
<dbReference type="PRINTS" id="PR00320">
    <property type="entry name" value="GPROTEINBRPT"/>
</dbReference>
<protein>
    <submittedName>
        <fullName evidence="4">WD repeat-containing protein 61</fullName>
    </submittedName>
</protein>
<dbReference type="InterPro" id="IPR019775">
    <property type="entry name" value="WD40_repeat_CS"/>
</dbReference>
<dbReference type="PANTHER" id="PTHR44090:SF1">
    <property type="entry name" value="SUPERKILLER COMPLEX PROTEIN 8"/>
    <property type="match status" value="1"/>
</dbReference>
<dbReference type="PROSITE" id="PS00678">
    <property type="entry name" value="WD_REPEATS_1"/>
    <property type="match status" value="1"/>
</dbReference>
<evidence type="ECO:0000313" key="4">
    <source>
        <dbReference type="EMBL" id="OSD08134.1"/>
    </source>
</evidence>
<name>A0A1Y2J5Q4_TRAC3</name>
<dbReference type="SMART" id="SM00320">
    <property type="entry name" value="WD40"/>
    <property type="match status" value="7"/>
</dbReference>
<dbReference type="InterPro" id="IPR015943">
    <property type="entry name" value="WD40/YVTN_repeat-like_dom_sf"/>
</dbReference>
<evidence type="ECO:0000313" key="5">
    <source>
        <dbReference type="Proteomes" id="UP000193067"/>
    </source>
</evidence>
<dbReference type="InterPro" id="IPR036322">
    <property type="entry name" value="WD40_repeat_dom_sf"/>
</dbReference>
<sequence>MSLAFLHAHDGAEPHSDAVWGVSWTPTDTVVSISADGSIKQWDSISGQVSRARAPHTLGLVSLSVDPSGKHALYNTLEGLTCLWDLEDGEVKGTHESYARTGGESTEPSWSVSLNPKGGTYASTGGSGNVTIHSAEPGSFGERRATLTSGRSKFGLYCKHSPDGSRVAMSSEAGQIYIFDLASNSLQTTYSSHAMAVRSLAWSEDSNLLLSASEDKRLILHDVRVSPSGKPGSGAVATLSGHSSWVLSTDISLDGRLAVSASADKTIKVWDIGARAAVSTVQDNGEVWSVSWRPKPPAHGTAGAFVSGGEDGVVRWWRSAGAG</sequence>
<dbReference type="Proteomes" id="UP000193067">
    <property type="component" value="Unassembled WGS sequence"/>
</dbReference>
<dbReference type="PANTHER" id="PTHR44090">
    <property type="entry name" value="WD REPEAT-CONTAINING PROTEIN 61"/>
    <property type="match status" value="1"/>
</dbReference>
<feature type="repeat" description="WD" evidence="3">
    <location>
        <begin position="239"/>
        <end position="280"/>
    </location>
</feature>
<reference evidence="4 5" key="1">
    <citation type="journal article" date="2015" name="Biotechnol. Biofuels">
        <title>Enhanced degradation of softwood versus hardwood by the white-rot fungus Pycnoporus coccineus.</title>
        <authorList>
            <person name="Couturier M."/>
            <person name="Navarro D."/>
            <person name="Chevret D."/>
            <person name="Henrissat B."/>
            <person name="Piumi F."/>
            <person name="Ruiz-Duenas F.J."/>
            <person name="Martinez A.T."/>
            <person name="Grigoriev I.V."/>
            <person name="Riley R."/>
            <person name="Lipzen A."/>
            <person name="Berrin J.G."/>
            <person name="Master E.R."/>
            <person name="Rosso M.N."/>
        </authorList>
    </citation>
    <scope>NUCLEOTIDE SEQUENCE [LARGE SCALE GENOMIC DNA]</scope>
    <source>
        <strain evidence="4 5">BRFM310</strain>
    </source>
</reference>
<organism evidence="4 5">
    <name type="scientific">Trametes coccinea (strain BRFM310)</name>
    <name type="common">Pycnoporus coccineus</name>
    <dbReference type="NCBI Taxonomy" id="1353009"/>
    <lineage>
        <taxon>Eukaryota</taxon>
        <taxon>Fungi</taxon>
        <taxon>Dikarya</taxon>
        <taxon>Basidiomycota</taxon>
        <taxon>Agaricomycotina</taxon>
        <taxon>Agaricomycetes</taxon>
        <taxon>Polyporales</taxon>
        <taxon>Polyporaceae</taxon>
        <taxon>Trametes</taxon>
    </lineage>
</organism>
<evidence type="ECO:0000256" key="3">
    <source>
        <dbReference type="PROSITE-ProRule" id="PRU00221"/>
    </source>
</evidence>
<dbReference type="Pfam" id="PF00400">
    <property type="entry name" value="WD40"/>
    <property type="match status" value="4"/>
</dbReference>
<dbReference type="CDD" id="cd00200">
    <property type="entry name" value="WD40"/>
    <property type="match status" value="1"/>
</dbReference>
<dbReference type="OrthoDB" id="538223at2759"/>
<keyword evidence="1 3" id="KW-0853">WD repeat</keyword>
<evidence type="ECO:0000256" key="2">
    <source>
        <dbReference type="ARBA" id="ARBA00022737"/>
    </source>
</evidence>